<keyword evidence="2" id="KW-0813">Transport</keyword>
<evidence type="ECO:0000256" key="3">
    <source>
        <dbReference type="ARBA" id="ARBA00022729"/>
    </source>
</evidence>
<evidence type="ECO:0000256" key="4">
    <source>
        <dbReference type="PIRSR" id="PIRSR002825-1"/>
    </source>
</evidence>
<dbReference type="PROSITE" id="PS51257">
    <property type="entry name" value="PROKAR_LIPOPROTEIN"/>
    <property type="match status" value="1"/>
</dbReference>
<protein>
    <submittedName>
        <fullName evidence="5">Ferric iron ABC transporter, iron-binding protein</fullName>
    </submittedName>
</protein>
<evidence type="ECO:0000256" key="2">
    <source>
        <dbReference type="ARBA" id="ARBA00022496"/>
    </source>
</evidence>
<comment type="similarity">
    <text evidence="1">Belongs to the bacterial solute-binding protein 1 family.</text>
</comment>
<name>A0A6J4RV50_9ACTN</name>
<dbReference type="Gene3D" id="3.40.190.10">
    <property type="entry name" value="Periplasmic binding protein-like II"/>
    <property type="match status" value="2"/>
</dbReference>
<dbReference type="AlphaFoldDB" id="A0A6J4RV50"/>
<keyword evidence="4" id="KW-0408">Iron</keyword>
<accession>A0A6J4RV50</accession>
<dbReference type="EMBL" id="CADCVS010000144">
    <property type="protein sequence ID" value="CAA9482383.1"/>
    <property type="molecule type" value="Genomic_DNA"/>
</dbReference>
<dbReference type="SUPFAM" id="SSF53850">
    <property type="entry name" value="Periplasmic binding protein-like II"/>
    <property type="match status" value="1"/>
</dbReference>
<dbReference type="Pfam" id="PF13343">
    <property type="entry name" value="SBP_bac_6"/>
    <property type="match status" value="1"/>
</dbReference>
<evidence type="ECO:0000256" key="1">
    <source>
        <dbReference type="ARBA" id="ARBA00008520"/>
    </source>
</evidence>
<organism evidence="5">
    <name type="scientific">uncultured Solirubrobacteraceae bacterium</name>
    <dbReference type="NCBI Taxonomy" id="1162706"/>
    <lineage>
        <taxon>Bacteria</taxon>
        <taxon>Bacillati</taxon>
        <taxon>Actinomycetota</taxon>
        <taxon>Thermoleophilia</taxon>
        <taxon>Solirubrobacterales</taxon>
        <taxon>Solirubrobacteraceae</taxon>
        <taxon>environmental samples</taxon>
    </lineage>
</organism>
<feature type="binding site" evidence="4">
    <location>
        <position position="222"/>
    </location>
    <ligand>
        <name>Fe cation</name>
        <dbReference type="ChEBI" id="CHEBI:24875"/>
    </ligand>
</feature>
<proteinExistence type="inferred from homology"/>
<dbReference type="GO" id="GO:0030288">
    <property type="term" value="C:outer membrane-bounded periplasmic space"/>
    <property type="evidence" value="ECO:0007669"/>
    <property type="project" value="TreeGrafter"/>
</dbReference>
<gene>
    <name evidence="5" type="ORF">AVDCRST_MAG30-877</name>
</gene>
<dbReference type="PIRSF" id="PIRSF002825">
    <property type="entry name" value="CfbpA"/>
    <property type="match status" value="1"/>
</dbReference>
<keyword evidence="2" id="KW-0410">Iron transport</keyword>
<dbReference type="PANTHER" id="PTHR30006:SF15">
    <property type="entry name" value="IRON-UTILIZATION PERIPLASMIC PROTEIN"/>
    <property type="match status" value="1"/>
</dbReference>
<evidence type="ECO:0000313" key="5">
    <source>
        <dbReference type="EMBL" id="CAA9482383.1"/>
    </source>
</evidence>
<reference evidence="5" key="1">
    <citation type="submission" date="2020-02" db="EMBL/GenBank/DDBJ databases">
        <authorList>
            <person name="Meier V. D."/>
        </authorList>
    </citation>
    <scope>NUCLEOTIDE SEQUENCE</scope>
    <source>
        <strain evidence="5">AVDCRST_MAG30</strain>
    </source>
</reference>
<keyword evidence="3" id="KW-0732">Signal</keyword>
<sequence>MRRVVLGVALAASLLTGGCGFTGEAGSGDAELVVYSGRNEALVKPLLDDFAAETRLDISVRFADTTELAGTVIEEGSSPRADVFIGQDAGALARLDERGLLAPYAATGVPPRYRSESGTWTGLSARARVLIVNTETLPSGERPKSVFDLVEPRWKGKVAAPDATNASWIGFVSEMRLKEGDAKTRRWLEGMKRNDLAVLGSHTDVRKAVGSGEFDVGLVNHYYVELEKRDNSPVEAIFTDQEAGGFGVVVNAASGGILKGAEHPEAAKRLMDYLLSRKAQAEFAGRNFEYPVVPGVEAPGLRPLDEIRGTGVELAKLGPELDSTLKLLDEVGLGE</sequence>
<feature type="binding site" evidence="4">
    <location>
        <position position="223"/>
    </location>
    <ligand>
        <name>Fe cation</name>
        <dbReference type="ChEBI" id="CHEBI:24875"/>
    </ligand>
</feature>
<keyword evidence="2" id="KW-0406">Ion transport</keyword>
<dbReference type="GO" id="GO:0046872">
    <property type="term" value="F:metal ion binding"/>
    <property type="evidence" value="ECO:0007669"/>
    <property type="project" value="UniProtKB-KW"/>
</dbReference>
<keyword evidence="4" id="KW-0479">Metal-binding</keyword>
<dbReference type="InterPro" id="IPR026045">
    <property type="entry name" value="Ferric-bd"/>
</dbReference>
<dbReference type="PANTHER" id="PTHR30006">
    <property type="entry name" value="THIAMINE-BINDING PERIPLASMIC PROTEIN-RELATED"/>
    <property type="match status" value="1"/>
</dbReference>
<dbReference type="GO" id="GO:0006826">
    <property type="term" value="P:iron ion transport"/>
    <property type="evidence" value="ECO:0007669"/>
    <property type="project" value="UniProtKB-KW"/>
</dbReference>